<reference evidence="1" key="1">
    <citation type="submission" date="2021-02" db="EMBL/GenBank/DDBJ databases">
        <title>Comparative genomics of Ferrovum myxofaciens strains, predominant extremophile bacteria forming large biofilm stalactites in acid mine ecosystems.</title>
        <authorList>
            <person name="Burkartova K."/>
            <person name="Ridl J."/>
            <person name="Pajer P."/>
            <person name="Falteisek L."/>
        </authorList>
    </citation>
    <scope>NUCLEOTIDE SEQUENCE</scope>
    <source>
        <strain evidence="1">MI1III</strain>
    </source>
</reference>
<evidence type="ECO:0000313" key="2">
    <source>
        <dbReference type="Proteomes" id="UP000683551"/>
    </source>
</evidence>
<protein>
    <submittedName>
        <fullName evidence="1">ABC transporter ATPase</fullName>
    </submittedName>
</protein>
<evidence type="ECO:0000313" key="1">
    <source>
        <dbReference type="EMBL" id="QWY76958.1"/>
    </source>
</evidence>
<proteinExistence type="predicted"/>
<name>A0A9E6SX34_9PROT</name>
<dbReference type="EMBL" id="CP071137">
    <property type="protein sequence ID" value="QWY76958.1"/>
    <property type="molecule type" value="Genomic_DNA"/>
</dbReference>
<dbReference type="RefSeq" id="WP_273144126.1">
    <property type="nucleotide sequence ID" value="NZ_CP053675.1"/>
</dbReference>
<organism evidence="1 2">
    <name type="scientific">Ferrovum myxofaciens</name>
    <dbReference type="NCBI Taxonomy" id="416213"/>
    <lineage>
        <taxon>Bacteria</taxon>
        <taxon>Pseudomonadati</taxon>
        <taxon>Pseudomonadota</taxon>
        <taxon>Betaproteobacteria</taxon>
        <taxon>Ferrovales</taxon>
        <taxon>Ferrovaceae</taxon>
        <taxon>Ferrovum</taxon>
    </lineage>
</organism>
<sequence length="287" mass="31153">MKSGTDLPTTTVTQARVRLFQPTQRPVHRQGDWVDTSWGRCRVIGRLGQRHADLWEAVFFCAVRSKKTDGRLELLVDPAAIRSCLSDRGYSGGQVNKLLDEISAALVSIETGGWRGEGHLIDSHFKSKVTKFDPLTGGERFLVVVKVGDAGMAFIKNDVKKWRDPAPIARLVHGVSQAVARLVLSHRETGRVSIESALDAVGVSGGQAVRDARRRLSADVGALLDVGVVVEGGYIFAEKRSRPRTESVALPPDGVAHSPGGVAHPPDSLGILEPIRVLRKQKTKPQI</sequence>
<accession>A0A9E6SX34</accession>
<gene>
    <name evidence="1" type="ORF">JZL65_10785</name>
</gene>
<dbReference type="Proteomes" id="UP000683551">
    <property type="component" value="Chromosome"/>
</dbReference>
<dbReference type="AlphaFoldDB" id="A0A9E6SX34"/>